<accession>A0A517YX93</accession>
<dbReference type="KEGG" id="pcor:KS4_29220"/>
<dbReference type="AlphaFoldDB" id="A0A517YX93"/>
<evidence type="ECO:0000313" key="1">
    <source>
        <dbReference type="EMBL" id="QDU34846.1"/>
    </source>
</evidence>
<keyword evidence="2" id="KW-1185">Reference proteome</keyword>
<sequence>MPHVRLYLLYIKLKYTLNVLIYQSISAMKKLAKSILCNLNVTQNKAINLDIDQVIDCENNAQRVKKMIHTKQLTSS</sequence>
<protein>
    <submittedName>
        <fullName evidence="1">Uncharacterized protein</fullName>
    </submittedName>
</protein>
<reference evidence="1 2" key="1">
    <citation type="submission" date="2019-02" db="EMBL/GenBank/DDBJ databases">
        <title>Deep-cultivation of Planctomycetes and their phenomic and genomic characterization uncovers novel biology.</title>
        <authorList>
            <person name="Wiegand S."/>
            <person name="Jogler M."/>
            <person name="Boedeker C."/>
            <person name="Pinto D."/>
            <person name="Vollmers J."/>
            <person name="Rivas-Marin E."/>
            <person name="Kohn T."/>
            <person name="Peeters S.H."/>
            <person name="Heuer A."/>
            <person name="Rast P."/>
            <person name="Oberbeckmann S."/>
            <person name="Bunk B."/>
            <person name="Jeske O."/>
            <person name="Meyerdierks A."/>
            <person name="Storesund J.E."/>
            <person name="Kallscheuer N."/>
            <person name="Luecker S."/>
            <person name="Lage O.M."/>
            <person name="Pohl T."/>
            <person name="Merkel B.J."/>
            <person name="Hornburger P."/>
            <person name="Mueller R.-W."/>
            <person name="Bruemmer F."/>
            <person name="Labrenz M."/>
            <person name="Spormann A.M."/>
            <person name="Op den Camp H."/>
            <person name="Overmann J."/>
            <person name="Amann R."/>
            <person name="Jetten M.S.M."/>
            <person name="Mascher T."/>
            <person name="Medema M.H."/>
            <person name="Devos D.P."/>
            <person name="Kaster A.-K."/>
            <person name="Ovreas L."/>
            <person name="Rohde M."/>
            <person name="Galperin M.Y."/>
            <person name="Jogler C."/>
        </authorList>
    </citation>
    <scope>NUCLEOTIDE SEQUENCE [LARGE SCALE GENOMIC DNA]</scope>
    <source>
        <strain evidence="1 2">KS4</strain>
    </source>
</reference>
<evidence type="ECO:0000313" key="2">
    <source>
        <dbReference type="Proteomes" id="UP000317369"/>
    </source>
</evidence>
<proteinExistence type="predicted"/>
<dbReference type="Proteomes" id="UP000317369">
    <property type="component" value="Chromosome"/>
</dbReference>
<gene>
    <name evidence="1" type="ORF">KS4_29220</name>
</gene>
<organism evidence="1 2">
    <name type="scientific">Poriferisphaera corsica</name>
    <dbReference type="NCBI Taxonomy" id="2528020"/>
    <lineage>
        <taxon>Bacteria</taxon>
        <taxon>Pseudomonadati</taxon>
        <taxon>Planctomycetota</taxon>
        <taxon>Phycisphaerae</taxon>
        <taxon>Phycisphaerales</taxon>
        <taxon>Phycisphaeraceae</taxon>
        <taxon>Poriferisphaera</taxon>
    </lineage>
</organism>
<dbReference type="EMBL" id="CP036425">
    <property type="protein sequence ID" value="QDU34846.1"/>
    <property type="molecule type" value="Genomic_DNA"/>
</dbReference>
<name>A0A517YX93_9BACT</name>